<reference evidence="1 2" key="1">
    <citation type="submission" date="2013-04" db="EMBL/GenBank/DDBJ databases">
        <title>The Genome Sequence of Parabacteroides gordonii DSM 23371.</title>
        <authorList>
            <consortium name="The Broad Institute Genomics Platform"/>
            <person name="Earl A."/>
            <person name="Ward D."/>
            <person name="Feldgarden M."/>
            <person name="Gevers D."/>
            <person name="Martens E."/>
            <person name="Sakamoto M."/>
            <person name="Benno Y."/>
            <person name="Suzuki N."/>
            <person name="Matsunaga N."/>
            <person name="Koshihara K."/>
            <person name="Seki M."/>
            <person name="Komiya H."/>
            <person name="Walker B."/>
            <person name="Young S."/>
            <person name="Zeng Q."/>
            <person name="Gargeya S."/>
            <person name="Fitzgerald M."/>
            <person name="Haas B."/>
            <person name="Abouelleil A."/>
            <person name="Allen A.W."/>
            <person name="Alvarado L."/>
            <person name="Arachchi H.M."/>
            <person name="Berlin A.M."/>
            <person name="Chapman S.B."/>
            <person name="Gainer-Dewar J."/>
            <person name="Goldberg J."/>
            <person name="Griggs A."/>
            <person name="Gujja S."/>
            <person name="Hansen M."/>
            <person name="Howarth C."/>
            <person name="Imamovic A."/>
            <person name="Ireland A."/>
            <person name="Larimer J."/>
            <person name="McCowan C."/>
            <person name="Murphy C."/>
            <person name="Pearson M."/>
            <person name="Poon T.W."/>
            <person name="Priest M."/>
            <person name="Roberts A."/>
            <person name="Saif S."/>
            <person name="Shea T."/>
            <person name="Sisk P."/>
            <person name="Sykes S."/>
            <person name="Wortman J."/>
            <person name="Nusbaum C."/>
            <person name="Birren B."/>
        </authorList>
    </citation>
    <scope>NUCLEOTIDE SEQUENCE [LARGE SCALE GENOMIC DNA]</scope>
    <source>
        <strain evidence="1 2">MS-1</strain>
    </source>
</reference>
<name>A0A0F5IL10_9BACT</name>
<gene>
    <name evidence="1" type="ORF">HMPREF1536_05251</name>
</gene>
<evidence type="ECO:0000313" key="1">
    <source>
        <dbReference type="EMBL" id="KKB46020.1"/>
    </source>
</evidence>
<dbReference type="RefSeq" id="WP_028727412.1">
    <property type="nucleotide sequence ID" value="NZ_AUAE01000014.1"/>
</dbReference>
<protein>
    <recommendedName>
        <fullName evidence="3">DUF2271 domain-containing protein</fullName>
    </recommendedName>
</protein>
<dbReference type="PATRIC" id="fig|1203610.3.peg.5367"/>
<organism evidence="1 2">
    <name type="scientific">Parabacteroides gordonii MS-1 = DSM 23371</name>
    <dbReference type="NCBI Taxonomy" id="1203610"/>
    <lineage>
        <taxon>Bacteria</taxon>
        <taxon>Pseudomonadati</taxon>
        <taxon>Bacteroidota</taxon>
        <taxon>Bacteroidia</taxon>
        <taxon>Bacteroidales</taxon>
        <taxon>Tannerellaceae</taxon>
        <taxon>Parabacteroides</taxon>
    </lineage>
</organism>
<evidence type="ECO:0008006" key="3">
    <source>
        <dbReference type="Google" id="ProtNLM"/>
    </source>
</evidence>
<dbReference type="STRING" id="1203610.HMPREF1536_05251"/>
<dbReference type="Proteomes" id="UP000033035">
    <property type="component" value="Unassembled WGS sequence"/>
</dbReference>
<dbReference type="AlphaFoldDB" id="A0A0F5IL10"/>
<dbReference type="HOGENOM" id="CLU_100962_0_0_10"/>
<evidence type="ECO:0000313" key="2">
    <source>
        <dbReference type="Proteomes" id="UP000033035"/>
    </source>
</evidence>
<keyword evidence="2" id="KW-1185">Reference proteome</keyword>
<dbReference type="EMBL" id="AQHW01000030">
    <property type="protein sequence ID" value="KKB46020.1"/>
    <property type="molecule type" value="Genomic_DNA"/>
</dbReference>
<comment type="caution">
    <text evidence="1">The sequence shown here is derived from an EMBL/GenBank/DDBJ whole genome shotgun (WGS) entry which is preliminary data.</text>
</comment>
<sequence>MNKTSILAGLGIILLTCCSCNNDLVEYENNDLKVTVEKGDSWLHDFPLFLGISKKNPPQIAIWLEDMDGAYLSTVYVTHKIATQSWQAAGKNRRKEALPHWCYSRGVKYEDGLYLPTNKSPFTDGLTGATPQSGFDVKIHPNSGLKKFRIKIEINHSTDFNNNYPKSAKEGDAGYSGGKEGSGQPAVVYAADIDLTSGRKDFSAVLIGHSSVDGSDGSLYPDTSSLTTALQIVKQITITVQP</sequence>
<accession>A0A0F5IL10</accession>
<proteinExistence type="predicted"/>